<dbReference type="GeneID" id="13444111"/>
<dbReference type="AlphaFoldDB" id="F0VEX3"/>
<dbReference type="RefSeq" id="XP_003882299.1">
    <property type="nucleotide sequence ID" value="XM_003882250.1"/>
</dbReference>
<evidence type="ECO:0000313" key="2">
    <source>
        <dbReference type="Proteomes" id="UP000007494"/>
    </source>
</evidence>
<reference evidence="2" key="1">
    <citation type="journal article" date="2012" name="PLoS Pathog.">
        <title>Comparative genomics of the apicomplexan parasites Toxoplasma gondii and Neospora caninum: Coccidia differing in host range and transmission strategy.</title>
        <authorList>
            <person name="Reid A.J."/>
            <person name="Vermont S.J."/>
            <person name="Cotton J.A."/>
            <person name="Harris D."/>
            <person name="Hill-Cawthorne G.A."/>
            <person name="Konen-Waisman S."/>
            <person name="Latham S.M."/>
            <person name="Mourier T."/>
            <person name="Norton R."/>
            <person name="Quail M.A."/>
            <person name="Sanders M."/>
            <person name="Shanmugam D."/>
            <person name="Sohal A."/>
            <person name="Wasmuth J.D."/>
            <person name="Brunk B."/>
            <person name="Grigg M.E."/>
            <person name="Howard J.C."/>
            <person name="Parkinson J."/>
            <person name="Roos D.S."/>
            <person name="Trees A.J."/>
            <person name="Berriman M."/>
            <person name="Pain A."/>
            <person name="Wastling J.M."/>
        </authorList>
    </citation>
    <scope>NUCLEOTIDE SEQUENCE [LARGE SCALE GENOMIC DNA]</scope>
    <source>
        <strain evidence="2">Liverpool</strain>
    </source>
</reference>
<proteinExistence type="predicted"/>
<dbReference type="VEuPathDB" id="ToxoDB:NCLIV_020540"/>
<dbReference type="Proteomes" id="UP000007494">
    <property type="component" value="Chromosome VIIa"/>
</dbReference>
<gene>
    <name evidence="1" type="ORF">NCLIV_020540</name>
</gene>
<dbReference type="InParanoid" id="F0VEX3"/>
<organism evidence="1 2">
    <name type="scientific">Neospora caninum (strain Liverpool)</name>
    <dbReference type="NCBI Taxonomy" id="572307"/>
    <lineage>
        <taxon>Eukaryota</taxon>
        <taxon>Sar</taxon>
        <taxon>Alveolata</taxon>
        <taxon>Apicomplexa</taxon>
        <taxon>Conoidasida</taxon>
        <taxon>Coccidia</taxon>
        <taxon>Eucoccidiorida</taxon>
        <taxon>Eimeriorina</taxon>
        <taxon>Sarcocystidae</taxon>
        <taxon>Neospora</taxon>
    </lineage>
</organism>
<name>F0VEX3_NEOCL</name>
<sequence length="75" mass="8554">MNINITPALRDPIYRTLAKVGGIDTEEIRYPLRSYKCIGHLFARTLKDREREIEDIGTQSLVSLPIAQKAPKRCV</sequence>
<dbReference type="eggNOG" id="KOG2420">
    <property type="taxonomic scope" value="Eukaryota"/>
</dbReference>
<dbReference type="EMBL" id="FR823388">
    <property type="protein sequence ID" value="CBZ52267.1"/>
    <property type="molecule type" value="Genomic_DNA"/>
</dbReference>
<dbReference type="OrthoDB" id="4330at2759"/>
<keyword evidence="2" id="KW-1185">Reference proteome</keyword>
<accession>F0VEX3</accession>
<evidence type="ECO:0000313" key="1">
    <source>
        <dbReference type="EMBL" id="CBZ52267.1"/>
    </source>
</evidence>
<protein>
    <submittedName>
        <fullName evidence="1">Phosphatidylserine decarboxylase, related</fullName>
    </submittedName>
</protein>